<organism evidence="2 3">
    <name type="scientific">Portunus trituberculatus</name>
    <name type="common">Swimming crab</name>
    <name type="synonym">Neptunus trituberculatus</name>
    <dbReference type="NCBI Taxonomy" id="210409"/>
    <lineage>
        <taxon>Eukaryota</taxon>
        <taxon>Metazoa</taxon>
        <taxon>Ecdysozoa</taxon>
        <taxon>Arthropoda</taxon>
        <taxon>Crustacea</taxon>
        <taxon>Multicrustacea</taxon>
        <taxon>Malacostraca</taxon>
        <taxon>Eumalacostraca</taxon>
        <taxon>Eucarida</taxon>
        <taxon>Decapoda</taxon>
        <taxon>Pleocyemata</taxon>
        <taxon>Brachyura</taxon>
        <taxon>Eubrachyura</taxon>
        <taxon>Portunoidea</taxon>
        <taxon>Portunidae</taxon>
        <taxon>Portuninae</taxon>
        <taxon>Portunus</taxon>
    </lineage>
</organism>
<dbReference type="EMBL" id="VSRR010000908">
    <property type="protein sequence ID" value="MPC20762.1"/>
    <property type="molecule type" value="Genomic_DNA"/>
</dbReference>
<accession>A0A5B7DGZ9</accession>
<keyword evidence="1" id="KW-0472">Membrane</keyword>
<proteinExistence type="predicted"/>
<name>A0A5B7DGZ9_PORTR</name>
<gene>
    <name evidence="2" type="ORF">E2C01_013718</name>
</gene>
<feature type="transmembrane region" description="Helical" evidence="1">
    <location>
        <begin position="43"/>
        <end position="64"/>
    </location>
</feature>
<keyword evidence="1" id="KW-0812">Transmembrane</keyword>
<keyword evidence="3" id="KW-1185">Reference proteome</keyword>
<dbReference type="Proteomes" id="UP000324222">
    <property type="component" value="Unassembled WGS sequence"/>
</dbReference>
<sequence length="82" mass="9111">MFLFIVVPARIFPISFIDEFLATEHLDFEGEDFEFASGDGKGFVGLGSEVFCILLLGEAVSMLFKSTARDLRVFLLKSGKVQ</sequence>
<keyword evidence="1" id="KW-1133">Transmembrane helix</keyword>
<dbReference type="AlphaFoldDB" id="A0A5B7DGZ9"/>
<comment type="caution">
    <text evidence="2">The sequence shown here is derived from an EMBL/GenBank/DDBJ whole genome shotgun (WGS) entry which is preliminary data.</text>
</comment>
<protein>
    <submittedName>
        <fullName evidence="2">Uncharacterized protein</fullName>
    </submittedName>
</protein>
<evidence type="ECO:0000256" key="1">
    <source>
        <dbReference type="SAM" id="Phobius"/>
    </source>
</evidence>
<evidence type="ECO:0000313" key="2">
    <source>
        <dbReference type="EMBL" id="MPC20762.1"/>
    </source>
</evidence>
<evidence type="ECO:0000313" key="3">
    <source>
        <dbReference type="Proteomes" id="UP000324222"/>
    </source>
</evidence>
<reference evidence="2 3" key="1">
    <citation type="submission" date="2019-05" db="EMBL/GenBank/DDBJ databases">
        <title>Another draft genome of Portunus trituberculatus and its Hox gene families provides insights of decapod evolution.</title>
        <authorList>
            <person name="Jeong J.-H."/>
            <person name="Song I."/>
            <person name="Kim S."/>
            <person name="Choi T."/>
            <person name="Kim D."/>
            <person name="Ryu S."/>
            <person name="Kim W."/>
        </authorList>
    </citation>
    <scope>NUCLEOTIDE SEQUENCE [LARGE SCALE GENOMIC DNA]</scope>
    <source>
        <tissue evidence="2">Muscle</tissue>
    </source>
</reference>